<feature type="transmembrane region" description="Helical" evidence="7">
    <location>
        <begin position="136"/>
        <end position="158"/>
    </location>
</feature>
<proteinExistence type="inferred from homology"/>
<evidence type="ECO:0000256" key="7">
    <source>
        <dbReference type="SAM" id="Phobius"/>
    </source>
</evidence>
<name>A0ABU9K3Y6_9BACI</name>
<keyword evidence="5 7" id="KW-1133">Transmembrane helix</keyword>
<accession>A0ABU9K3Y6</accession>
<protein>
    <submittedName>
        <fullName evidence="9">Type VII secretion protein EssA</fullName>
    </submittedName>
</protein>
<dbReference type="Proteomes" id="UP001459714">
    <property type="component" value="Unassembled WGS sequence"/>
</dbReference>
<evidence type="ECO:0000256" key="6">
    <source>
        <dbReference type="ARBA" id="ARBA00023136"/>
    </source>
</evidence>
<dbReference type="EMBL" id="JBBYAK010000001">
    <property type="protein sequence ID" value="MEL3959269.1"/>
    <property type="molecule type" value="Genomic_DNA"/>
</dbReference>
<feature type="chain" id="PRO_5047024892" evidence="8">
    <location>
        <begin position="29"/>
        <end position="162"/>
    </location>
</feature>
<keyword evidence="10" id="KW-1185">Reference proteome</keyword>
<keyword evidence="8" id="KW-0732">Signal</keyword>
<feature type="signal peptide" evidence="8">
    <location>
        <begin position="1"/>
        <end position="28"/>
    </location>
</feature>
<gene>
    <name evidence="9" type="primary">essA</name>
    <name evidence="9" type="ORF">NST17_19125</name>
</gene>
<keyword evidence="6 7" id="KW-0472">Membrane</keyword>
<comment type="similarity">
    <text evidence="2">Belongs to the EssA family.</text>
</comment>
<dbReference type="NCBIfam" id="TIGR03927">
    <property type="entry name" value="T7SS_EssA_Firm"/>
    <property type="match status" value="1"/>
</dbReference>
<dbReference type="InterPro" id="IPR018920">
    <property type="entry name" value="EssA/YueC"/>
</dbReference>
<evidence type="ECO:0000256" key="1">
    <source>
        <dbReference type="ARBA" id="ARBA00004162"/>
    </source>
</evidence>
<reference evidence="9 10" key="1">
    <citation type="submission" date="2024-03" db="EMBL/GenBank/DDBJ databases">
        <title>Bacilli Hybrid Assemblies.</title>
        <authorList>
            <person name="Kovac J."/>
        </authorList>
    </citation>
    <scope>NUCLEOTIDE SEQUENCE [LARGE SCALE GENOMIC DNA]</scope>
    <source>
        <strain evidence="9 10">FSL M8-0022</strain>
    </source>
</reference>
<evidence type="ECO:0000256" key="3">
    <source>
        <dbReference type="ARBA" id="ARBA00022475"/>
    </source>
</evidence>
<evidence type="ECO:0000256" key="5">
    <source>
        <dbReference type="ARBA" id="ARBA00022989"/>
    </source>
</evidence>
<dbReference type="Pfam" id="PF10661">
    <property type="entry name" value="EssA"/>
    <property type="match status" value="1"/>
</dbReference>
<evidence type="ECO:0000313" key="10">
    <source>
        <dbReference type="Proteomes" id="UP001459714"/>
    </source>
</evidence>
<evidence type="ECO:0000256" key="4">
    <source>
        <dbReference type="ARBA" id="ARBA00022692"/>
    </source>
</evidence>
<dbReference type="InterPro" id="IPR034026">
    <property type="entry name" value="EssA"/>
</dbReference>
<evidence type="ECO:0000256" key="2">
    <source>
        <dbReference type="ARBA" id="ARBA00008570"/>
    </source>
</evidence>
<keyword evidence="4 7" id="KW-0812">Transmembrane</keyword>
<dbReference type="RefSeq" id="WP_342020893.1">
    <property type="nucleotide sequence ID" value="NZ_JBBYAK010000001.1"/>
</dbReference>
<organism evidence="9 10">
    <name type="scientific">Caldifermentibacillus hisashii</name>
    <dbReference type="NCBI Taxonomy" id="996558"/>
    <lineage>
        <taxon>Bacteria</taxon>
        <taxon>Bacillati</taxon>
        <taxon>Bacillota</taxon>
        <taxon>Bacilli</taxon>
        <taxon>Bacillales</taxon>
        <taxon>Bacillaceae</taxon>
        <taxon>Caldifermentibacillus</taxon>
    </lineage>
</organism>
<comment type="caution">
    <text evidence="9">The sequence shown here is derived from an EMBL/GenBank/DDBJ whole genome shotgun (WGS) entry which is preliminary data.</text>
</comment>
<sequence>MTMSIRHFNAAIAVLFAAFAFHAVPVFASDSLDPNGKLQIESGRIGESSRGQQDVETAQEKIVPDLFKKKTAETVKAKQQAEVKTEKQLKKTLFTEKTGAKQTTAAKVASFLFSKEYKTDAADRTEKENMWEGGNAGIPAGSLFGAVCLMAGGAYAVLRKDS</sequence>
<evidence type="ECO:0000256" key="8">
    <source>
        <dbReference type="SAM" id="SignalP"/>
    </source>
</evidence>
<evidence type="ECO:0000313" key="9">
    <source>
        <dbReference type="EMBL" id="MEL3959269.1"/>
    </source>
</evidence>
<comment type="subcellular location">
    <subcellularLocation>
        <location evidence="1">Cell membrane</location>
        <topology evidence="1">Single-pass membrane protein</topology>
    </subcellularLocation>
</comment>
<keyword evidence="3" id="KW-1003">Cell membrane</keyword>